<comment type="catalytic activity">
    <reaction evidence="1">
        <text>S-ubiquitinyl-[E2 ubiquitin-conjugating enzyme]-L-cysteine + [acceptor protein]-L-lysine = [E2 ubiquitin-conjugating enzyme]-L-cysteine + N(6)-ubiquitinyl-[acceptor protein]-L-lysine.</text>
        <dbReference type="EC" id="2.3.2.26"/>
    </reaction>
</comment>
<dbReference type="SUPFAM" id="SSF56204">
    <property type="entry name" value="Hect, E3 ligase catalytic domain"/>
    <property type="match status" value="1"/>
</dbReference>
<dbReference type="FunCoup" id="A0A2N3NB79">
    <property type="interactions" value="64"/>
</dbReference>
<evidence type="ECO:0000313" key="7">
    <source>
        <dbReference type="EMBL" id="PKS09689.1"/>
    </source>
</evidence>
<name>A0A2N3NB79_9PEZI</name>
<keyword evidence="4 5" id="KW-0833">Ubl conjugation pathway</keyword>
<dbReference type="FunFam" id="3.30.2160.10:FF:000004">
    <property type="entry name" value="probable E3 ubiquitin-protein ligase HERC4 isoform X1"/>
    <property type="match status" value="1"/>
</dbReference>
<keyword evidence="8" id="KW-1185">Reference proteome</keyword>
<organism evidence="7 8">
    <name type="scientific">Lomentospora prolificans</name>
    <dbReference type="NCBI Taxonomy" id="41688"/>
    <lineage>
        <taxon>Eukaryota</taxon>
        <taxon>Fungi</taxon>
        <taxon>Dikarya</taxon>
        <taxon>Ascomycota</taxon>
        <taxon>Pezizomycotina</taxon>
        <taxon>Sordariomycetes</taxon>
        <taxon>Hypocreomycetidae</taxon>
        <taxon>Microascales</taxon>
        <taxon>Microascaceae</taxon>
        <taxon>Lomentospora</taxon>
    </lineage>
</organism>
<accession>A0A2N3NB79</accession>
<dbReference type="VEuPathDB" id="FungiDB:jhhlp_004309"/>
<protein>
    <recommendedName>
        <fullName evidence="2">HECT-type E3 ubiquitin transferase</fullName>
        <ecNumber evidence="2">2.3.2.26</ecNumber>
    </recommendedName>
</protein>
<proteinExistence type="predicted"/>
<evidence type="ECO:0000256" key="5">
    <source>
        <dbReference type="PROSITE-ProRule" id="PRU00104"/>
    </source>
</evidence>
<dbReference type="Gene3D" id="3.90.1750.10">
    <property type="entry name" value="Hect, E3 ligase catalytic domains"/>
    <property type="match status" value="1"/>
</dbReference>
<evidence type="ECO:0000256" key="1">
    <source>
        <dbReference type="ARBA" id="ARBA00000885"/>
    </source>
</evidence>
<evidence type="ECO:0000256" key="3">
    <source>
        <dbReference type="ARBA" id="ARBA00022679"/>
    </source>
</evidence>
<dbReference type="GO" id="GO:0061630">
    <property type="term" value="F:ubiquitin protein ligase activity"/>
    <property type="evidence" value="ECO:0007669"/>
    <property type="project" value="UniProtKB-EC"/>
</dbReference>
<reference evidence="7 8" key="1">
    <citation type="journal article" date="2017" name="G3 (Bethesda)">
        <title>First Draft Genome Sequence of the Pathogenic Fungus Lomentospora prolificans (Formerly Scedosporium prolificans).</title>
        <authorList>
            <person name="Luo R."/>
            <person name="Zimin A."/>
            <person name="Workman R."/>
            <person name="Fan Y."/>
            <person name="Pertea G."/>
            <person name="Grossman N."/>
            <person name="Wear M.P."/>
            <person name="Jia B."/>
            <person name="Miller H."/>
            <person name="Casadevall A."/>
            <person name="Timp W."/>
            <person name="Zhang S.X."/>
            <person name="Salzberg S.L."/>
        </authorList>
    </citation>
    <scope>NUCLEOTIDE SEQUENCE [LARGE SCALE GENOMIC DNA]</scope>
    <source>
        <strain evidence="7 8">JHH-5317</strain>
    </source>
</reference>
<dbReference type="EMBL" id="NLAX01000010">
    <property type="protein sequence ID" value="PKS09689.1"/>
    <property type="molecule type" value="Genomic_DNA"/>
</dbReference>
<dbReference type="PANTHER" id="PTHR45700:SF8">
    <property type="entry name" value="HECT-TYPE E3 UBIQUITIN TRANSFERASE"/>
    <property type="match status" value="1"/>
</dbReference>
<evidence type="ECO:0000256" key="2">
    <source>
        <dbReference type="ARBA" id="ARBA00012485"/>
    </source>
</evidence>
<dbReference type="PANTHER" id="PTHR45700">
    <property type="entry name" value="UBIQUITIN-PROTEIN LIGASE E3C"/>
    <property type="match status" value="1"/>
</dbReference>
<sequence length="804" mass="90290">MLMVGDIAENGAWWSGGQDGYFVRRAASQKQETSLSQVSHRSPHIDWDGLRDWYSTIINAAEGWRSAYSELISEQTHGAPAVLPDAKLKDLEFQLLTAQMHIQRVLLKATDSLLKRPGRPISEPDNLRFLLIVLHNPLLYPNPRAFRGWLQSSAPQALPSTQDSAPKRPQTVGIIPAQYAGIIKRVLGLLSQSSVMCHNHVVSWFARLPRNHFKQVKDLVTGFLTYRLLRQTNARPEKAVDITNGLVPSLDSRQQTAAVLHAALGDNSAPPRKTADRWVMSSDDWQVRAAARVLAFLFAANNLPVSKRESLLSAPNIANNGPQNPREGIQAHNQMLPTSDFYNPLIDSTDLIMDFETWEAKRGFAFCQYPFLLSIAAKIRIMEHETKRQMLTKARDAFFDSILSRKNVNQYWVLGVRRDCLVEDSLTGVSEIIGSGSEDIKKSLRIAFAGEEGIDHGGLRKEWFLLLIREVFNLDNGRVSFFRGPHAMTRISTDCDPGMFVYDEDSGYCYFNANSFETSDQFFLVGVVMGLAIYNSTILDIPLPPFTFRKLLATGPAPAPGSAAHPRPLLSYSLDDLAELRPRLAKGLRQLLDYDGNVEETFGLDFTINTEKYGLTTQVPLLPGGVEIPVTNENRREYVDLYVRYILDVSVTRQFEPFKRGFFTVCGGTALSLFRPEEIELLVRGSDGALDVDALRGVAEYENWESKNAAESEPAVRWFWETFSKASPEDQRKLLSFITGSDRIPAMGASSVKIKVGCLGEDCDRFPIARTCFNMIVLYKYASREKLERMVWTAVRESEGFGLR</sequence>
<dbReference type="PROSITE" id="PS50237">
    <property type="entry name" value="HECT"/>
    <property type="match status" value="1"/>
</dbReference>
<dbReference type="Gene3D" id="3.30.2160.10">
    <property type="entry name" value="Hect, E3 ligase catalytic domain"/>
    <property type="match status" value="1"/>
</dbReference>
<dbReference type="CDD" id="cd00078">
    <property type="entry name" value="HECTc"/>
    <property type="match status" value="1"/>
</dbReference>
<dbReference type="OrthoDB" id="8068875at2759"/>
<evidence type="ECO:0000313" key="8">
    <source>
        <dbReference type="Proteomes" id="UP000233524"/>
    </source>
</evidence>
<evidence type="ECO:0000259" key="6">
    <source>
        <dbReference type="PROSITE" id="PS50237"/>
    </source>
</evidence>
<dbReference type="InParanoid" id="A0A2N3NB79"/>
<gene>
    <name evidence="7" type="ORF">jhhlp_004309</name>
</gene>
<dbReference type="GO" id="GO:0000209">
    <property type="term" value="P:protein polyubiquitination"/>
    <property type="evidence" value="ECO:0007669"/>
    <property type="project" value="InterPro"/>
</dbReference>
<dbReference type="STRING" id="41688.A0A2N3NB79"/>
<dbReference type="Pfam" id="PF00632">
    <property type="entry name" value="HECT"/>
    <property type="match status" value="1"/>
</dbReference>
<dbReference type="SMART" id="SM00119">
    <property type="entry name" value="HECTc"/>
    <property type="match status" value="1"/>
</dbReference>
<dbReference type="InterPro" id="IPR044611">
    <property type="entry name" value="E3A/B/C-like"/>
</dbReference>
<dbReference type="AlphaFoldDB" id="A0A2N3NB79"/>
<feature type="active site" description="Glycyl thioester intermediate" evidence="5">
    <location>
        <position position="772"/>
    </location>
</feature>
<dbReference type="Proteomes" id="UP000233524">
    <property type="component" value="Unassembled WGS sequence"/>
</dbReference>
<dbReference type="InterPro" id="IPR000569">
    <property type="entry name" value="HECT_dom"/>
</dbReference>
<feature type="domain" description="HECT" evidence="6">
    <location>
        <begin position="436"/>
        <end position="804"/>
    </location>
</feature>
<dbReference type="Gene3D" id="3.30.2410.10">
    <property type="entry name" value="Hect, E3 ligase catalytic domain"/>
    <property type="match status" value="1"/>
</dbReference>
<comment type="caution">
    <text evidence="7">The sequence shown here is derived from an EMBL/GenBank/DDBJ whole genome shotgun (WGS) entry which is preliminary data.</text>
</comment>
<keyword evidence="3" id="KW-0808">Transferase</keyword>
<evidence type="ECO:0000256" key="4">
    <source>
        <dbReference type="ARBA" id="ARBA00022786"/>
    </source>
</evidence>
<dbReference type="InterPro" id="IPR035983">
    <property type="entry name" value="Hect_E3_ubiquitin_ligase"/>
</dbReference>
<dbReference type="EC" id="2.3.2.26" evidence="2"/>